<evidence type="ECO:0000256" key="1">
    <source>
        <dbReference type="ARBA" id="ARBA00022450"/>
    </source>
</evidence>
<dbReference type="InterPro" id="IPR020841">
    <property type="entry name" value="PKS_Beta-ketoAc_synthase_dom"/>
</dbReference>
<gene>
    <name evidence="7" type="ORF">H9894_04850</name>
</gene>
<dbReference type="Gene3D" id="3.30.70.3290">
    <property type="match status" value="1"/>
</dbReference>
<protein>
    <recommendedName>
        <fullName evidence="9">Carrier domain-containing protein</fullName>
    </recommendedName>
</protein>
<dbReference type="AlphaFoldDB" id="A0A9D1TPB2"/>
<dbReference type="InterPro" id="IPR016039">
    <property type="entry name" value="Thiolase-like"/>
</dbReference>
<feature type="domain" description="Carrier" evidence="5">
    <location>
        <begin position="767"/>
        <end position="842"/>
    </location>
</feature>
<evidence type="ECO:0008006" key="9">
    <source>
        <dbReference type="Google" id="ProtNLM"/>
    </source>
</evidence>
<feature type="domain" description="Ketosynthase family 3 (KS3)" evidence="6">
    <location>
        <begin position="11"/>
        <end position="437"/>
    </location>
</feature>
<dbReference type="PROSITE" id="PS50075">
    <property type="entry name" value="CARRIER"/>
    <property type="match status" value="1"/>
</dbReference>
<dbReference type="Pfam" id="PF16197">
    <property type="entry name" value="KAsynt_C_assoc"/>
    <property type="match status" value="1"/>
</dbReference>
<evidence type="ECO:0000256" key="3">
    <source>
        <dbReference type="ARBA" id="ARBA00022679"/>
    </source>
</evidence>
<dbReference type="SMART" id="SM00825">
    <property type="entry name" value="PKS_KS"/>
    <property type="match status" value="1"/>
</dbReference>
<evidence type="ECO:0000256" key="2">
    <source>
        <dbReference type="ARBA" id="ARBA00022553"/>
    </source>
</evidence>
<dbReference type="Gene3D" id="3.40.47.10">
    <property type="match status" value="1"/>
</dbReference>
<keyword evidence="1" id="KW-0596">Phosphopantetheine</keyword>
<dbReference type="GO" id="GO:0071770">
    <property type="term" value="P:DIM/DIP cell wall layer assembly"/>
    <property type="evidence" value="ECO:0007669"/>
    <property type="project" value="TreeGrafter"/>
</dbReference>
<evidence type="ECO:0000259" key="6">
    <source>
        <dbReference type="PROSITE" id="PS52004"/>
    </source>
</evidence>
<keyword evidence="3" id="KW-0808">Transferase</keyword>
<dbReference type="InterPro" id="IPR014031">
    <property type="entry name" value="Ketoacyl_synth_C"/>
</dbReference>
<evidence type="ECO:0000256" key="4">
    <source>
        <dbReference type="SAM" id="MobiDB-lite"/>
    </source>
</evidence>
<dbReference type="InterPro" id="IPR036736">
    <property type="entry name" value="ACP-like_sf"/>
</dbReference>
<dbReference type="InterPro" id="IPR050091">
    <property type="entry name" value="PKS_NRPS_Biosynth_Enz"/>
</dbReference>
<comment type="caution">
    <text evidence="7">The sequence shown here is derived from an EMBL/GenBank/DDBJ whole genome shotgun (WGS) entry which is preliminary data.</text>
</comment>
<evidence type="ECO:0000313" key="8">
    <source>
        <dbReference type="Proteomes" id="UP000886752"/>
    </source>
</evidence>
<keyword evidence="2" id="KW-0597">Phosphoprotein</keyword>
<proteinExistence type="predicted"/>
<dbReference type="SUPFAM" id="SSF53901">
    <property type="entry name" value="Thiolase-like"/>
    <property type="match status" value="1"/>
</dbReference>
<dbReference type="InterPro" id="IPR009081">
    <property type="entry name" value="PP-bd_ACP"/>
</dbReference>
<sequence>MKHPWLEEEYSSAIAVVGMAGRFCKAPDLETFWHNLCSGFEAARRLSKSELEQSGCSRASTSHPAFVPVCAQMEDVDKFDAPFFGLSTGEARDMDPQLRLMLETSWHALEHAGYAPDRLENGSVRAGVFAGAAPSSYWLCNVGPNAFNNTGTAFHKAAIVNGQDFLSTWISYKFGFTGPSLNIQTACSTGLVLVATACQHLLDFSCDVALATTASVINPRSWGYVAESGGILSPDGHCRPFDAAASGTLPGEGAGAVVLKRLEDALRDGDRIEALIRGYGISNDGSRRAGFGAPSAEGQALALRLAQTMACVESRDIGYVEAHGTGTYLGDPIEMAGLARVFGPRSRPCPVGSLKGNLGHLGNAAGMASLLKVLLMLKNGHIPPTINFRTLNPALRMDAGRFRIACTNEAWESAGTRLAGISAFGFGGTNCHLVVEETPSWAKDAARFRTAPARKAQAPGAEDAHRDAVFMFSAPDEDGLARCLTLWGEYLLAHPELDLREVAWNLRHGRSLCAFRCALAGHDRMILAQRLLEQGTRSRQAAAETAGTAGTAGTVAAAQGLYCGHAQGAGALVLLFEKGVPEEAACELVSFLDTGRVAPGLVLTEEEAGQPLVRALEDRLPKTCPVVSACEGLPSLPGLFQGAEPVLCRVKAAQETAVRLLAEEYTGTGKGTRLPEGLGDLFGPLRTALVLHAKEGAPLPLAELAAALFAAGLNPVLERNQARRLALPLYPFARISYWLPLQQETGCDAKAGDGQAQGGGGNEEERSREESPEDLVLGIWRAAFELPELGLDDDFYALGGSSMTAVEILTEVESVFGLRVSMNRFNSLRTPRELLDLLNEMALAEDA</sequence>
<dbReference type="PANTHER" id="PTHR43775:SF37">
    <property type="entry name" value="SI:DKEY-61P9.11"/>
    <property type="match status" value="1"/>
</dbReference>
<dbReference type="GO" id="GO:0005737">
    <property type="term" value="C:cytoplasm"/>
    <property type="evidence" value="ECO:0007669"/>
    <property type="project" value="TreeGrafter"/>
</dbReference>
<organism evidence="7 8">
    <name type="scientific">Candidatus Desulfovibrio intestinipullorum</name>
    <dbReference type="NCBI Taxonomy" id="2838536"/>
    <lineage>
        <taxon>Bacteria</taxon>
        <taxon>Pseudomonadati</taxon>
        <taxon>Thermodesulfobacteriota</taxon>
        <taxon>Desulfovibrionia</taxon>
        <taxon>Desulfovibrionales</taxon>
        <taxon>Desulfovibrionaceae</taxon>
        <taxon>Desulfovibrio</taxon>
    </lineage>
</organism>
<dbReference type="InterPro" id="IPR032821">
    <property type="entry name" value="PKS_assoc"/>
</dbReference>
<reference evidence="7" key="2">
    <citation type="submission" date="2021-04" db="EMBL/GenBank/DDBJ databases">
        <authorList>
            <person name="Gilroy R."/>
        </authorList>
    </citation>
    <scope>NUCLEOTIDE SEQUENCE</scope>
    <source>
        <strain evidence="7">ChiHecec2B26-446</strain>
    </source>
</reference>
<dbReference type="PANTHER" id="PTHR43775">
    <property type="entry name" value="FATTY ACID SYNTHASE"/>
    <property type="match status" value="1"/>
</dbReference>
<reference evidence="7" key="1">
    <citation type="journal article" date="2021" name="PeerJ">
        <title>Extensive microbial diversity within the chicken gut microbiome revealed by metagenomics and culture.</title>
        <authorList>
            <person name="Gilroy R."/>
            <person name="Ravi A."/>
            <person name="Getino M."/>
            <person name="Pursley I."/>
            <person name="Horton D.L."/>
            <person name="Alikhan N.F."/>
            <person name="Baker D."/>
            <person name="Gharbi K."/>
            <person name="Hall N."/>
            <person name="Watson M."/>
            <person name="Adriaenssens E.M."/>
            <person name="Foster-Nyarko E."/>
            <person name="Jarju S."/>
            <person name="Secka A."/>
            <person name="Antonio M."/>
            <person name="Oren A."/>
            <person name="Chaudhuri R.R."/>
            <person name="La Ragione R."/>
            <person name="Hildebrand F."/>
            <person name="Pallen M.J."/>
        </authorList>
    </citation>
    <scope>NUCLEOTIDE SEQUENCE</scope>
    <source>
        <strain evidence="7">ChiHecec2B26-446</strain>
    </source>
</reference>
<dbReference type="InterPro" id="IPR006162">
    <property type="entry name" value="Ppantetheine_attach_site"/>
</dbReference>
<dbReference type="Pfam" id="PF02801">
    <property type="entry name" value="Ketoacyl-synt_C"/>
    <property type="match status" value="1"/>
</dbReference>
<dbReference type="Pfam" id="PF00550">
    <property type="entry name" value="PP-binding"/>
    <property type="match status" value="1"/>
</dbReference>
<dbReference type="Proteomes" id="UP000886752">
    <property type="component" value="Unassembled WGS sequence"/>
</dbReference>
<dbReference type="PROSITE" id="PS00012">
    <property type="entry name" value="PHOSPHOPANTETHEINE"/>
    <property type="match status" value="1"/>
</dbReference>
<dbReference type="GO" id="GO:0005886">
    <property type="term" value="C:plasma membrane"/>
    <property type="evidence" value="ECO:0007669"/>
    <property type="project" value="TreeGrafter"/>
</dbReference>
<name>A0A9D1TPB2_9BACT</name>
<dbReference type="CDD" id="cd00833">
    <property type="entry name" value="PKS"/>
    <property type="match status" value="1"/>
</dbReference>
<dbReference type="InterPro" id="IPR014030">
    <property type="entry name" value="Ketoacyl_synth_N"/>
</dbReference>
<dbReference type="EMBL" id="DXHV01000052">
    <property type="protein sequence ID" value="HIW00500.1"/>
    <property type="molecule type" value="Genomic_DNA"/>
</dbReference>
<evidence type="ECO:0000259" key="5">
    <source>
        <dbReference type="PROSITE" id="PS50075"/>
    </source>
</evidence>
<accession>A0A9D1TPB2</accession>
<dbReference type="GO" id="GO:0006633">
    <property type="term" value="P:fatty acid biosynthetic process"/>
    <property type="evidence" value="ECO:0007669"/>
    <property type="project" value="TreeGrafter"/>
</dbReference>
<feature type="region of interest" description="Disordered" evidence="4">
    <location>
        <begin position="748"/>
        <end position="771"/>
    </location>
</feature>
<dbReference type="GO" id="GO:0004312">
    <property type="term" value="F:fatty acid synthase activity"/>
    <property type="evidence" value="ECO:0007669"/>
    <property type="project" value="TreeGrafter"/>
</dbReference>
<dbReference type="SUPFAM" id="SSF47336">
    <property type="entry name" value="ACP-like"/>
    <property type="match status" value="1"/>
</dbReference>
<evidence type="ECO:0000313" key="7">
    <source>
        <dbReference type="EMBL" id="HIW00500.1"/>
    </source>
</evidence>
<dbReference type="Pfam" id="PF00109">
    <property type="entry name" value="ketoacyl-synt"/>
    <property type="match status" value="1"/>
</dbReference>
<dbReference type="Gene3D" id="1.10.1200.10">
    <property type="entry name" value="ACP-like"/>
    <property type="match status" value="1"/>
</dbReference>
<dbReference type="PROSITE" id="PS52004">
    <property type="entry name" value="KS3_2"/>
    <property type="match status" value="1"/>
</dbReference>